<keyword evidence="8" id="KW-1185">Reference proteome</keyword>
<gene>
    <name evidence="7" type="ORF">CS062_17435</name>
</gene>
<evidence type="ECO:0000256" key="4">
    <source>
        <dbReference type="ARBA" id="ARBA00022691"/>
    </source>
</evidence>
<organism evidence="7 8">
    <name type="scientific">Roseateles chitinivorans</name>
    <dbReference type="NCBI Taxonomy" id="2917965"/>
    <lineage>
        <taxon>Bacteria</taxon>
        <taxon>Pseudomonadati</taxon>
        <taxon>Pseudomonadota</taxon>
        <taxon>Betaproteobacteria</taxon>
        <taxon>Burkholderiales</taxon>
        <taxon>Sphaerotilaceae</taxon>
        <taxon>Roseateles</taxon>
    </lineage>
</organism>
<evidence type="ECO:0000256" key="6">
    <source>
        <dbReference type="ARBA" id="ARBA00047422"/>
    </source>
</evidence>
<evidence type="ECO:0000256" key="1">
    <source>
        <dbReference type="ARBA" id="ARBA00011975"/>
    </source>
</evidence>
<dbReference type="GO" id="GO:0003886">
    <property type="term" value="F:DNA (cytosine-5-)-methyltransferase activity"/>
    <property type="evidence" value="ECO:0007669"/>
    <property type="project" value="UniProtKB-EC"/>
</dbReference>
<accession>A0A2G9C680</accession>
<dbReference type="PANTHER" id="PTHR10629:SF52">
    <property type="entry name" value="DNA (CYTOSINE-5)-METHYLTRANSFERASE 1"/>
    <property type="match status" value="1"/>
</dbReference>
<sequence>MITPQLLLPIADELVVDLFAGGGGASCGIEKAIGRHVDVAVNHSPDAISMHEANHPQTEHFCCDVWEVEPVTVVRGRRVGMLHASPDCTDHSQARGGQPRRVKIRALAWVVHRWVGRLRKRGLGPRVVSLENVEQMLQWAPLVAKRCPKTGRVVRLDGTVAGPGEHTPRSQQFLVPDPKRKGKTWNQFVEGLRRMGGAVQWRKLVAADFGAKTSRERLFMVARFDGAPIVWPEPTHAKNPKKGQRRWGAAAEVIDFSIECPSIFTRERPLADATLRRIARGIRKYVLDSADPFIVPLRGTSTARTSAHSAAEPIGVVSAGGTHHALVAPTLVQTGYGERPGQEPRALDLQAPLGTIMAEGVKHAVAAATLVQFRFDRDGLPLHGPIPTITAGGASKRPGGNNTLGLAVAFMAQHNTGNVGHDMRDAVSTIVGKGCTQGVVECTLSEENEEGALRVAAFLMRYYGQGGQDGDIRDPAPTITTKDRLALVTVTIKGTSYVIVDIGLRMLQPHELYAAQGFPADYIIDRGADGRRFSKSAQVKMCGNSVSPPPMEALIRANYSDLQDVAVAA</sequence>
<dbReference type="PRINTS" id="PR00105">
    <property type="entry name" value="C5METTRFRASE"/>
</dbReference>
<evidence type="ECO:0000256" key="5">
    <source>
        <dbReference type="ARBA" id="ARBA00022747"/>
    </source>
</evidence>
<comment type="catalytic activity">
    <reaction evidence="6">
        <text>a 2'-deoxycytidine in DNA + S-adenosyl-L-methionine = a 5-methyl-2'-deoxycytidine in DNA + S-adenosyl-L-homocysteine + H(+)</text>
        <dbReference type="Rhea" id="RHEA:13681"/>
        <dbReference type="Rhea" id="RHEA-COMP:11369"/>
        <dbReference type="Rhea" id="RHEA-COMP:11370"/>
        <dbReference type="ChEBI" id="CHEBI:15378"/>
        <dbReference type="ChEBI" id="CHEBI:57856"/>
        <dbReference type="ChEBI" id="CHEBI:59789"/>
        <dbReference type="ChEBI" id="CHEBI:85452"/>
        <dbReference type="ChEBI" id="CHEBI:85454"/>
        <dbReference type="EC" id="2.1.1.37"/>
    </reaction>
</comment>
<evidence type="ECO:0000256" key="3">
    <source>
        <dbReference type="ARBA" id="ARBA00022679"/>
    </source>
</evidence>
<dbReference type="Gene3D" id="3.40.50.150">
    <property type="entry name" value="Vaccinia Virus protein VP39"/>
    <property type="match status" value="1"/>
</dbReference>
<dbReference type="Gene3D" id="3.90.120.10">
    <property type="entry name" value="DNA Methylase, subunit A, domain 2"/>
    <property type="match status" value="1"/>
</dbReference>
<evidence type="ECO:0000256" key="2">
    <source>
        <dbReference type="ARBA" id="ARBA00022603"/>
    </source>
</evidence>
<evidence type="ECO:0000313" key="8">
    <source>
        <dbReference type="Proteomes" id="UP000231501"/>
    </source>
</evidence>
<dbReference type="Pfam" id="PF00145">
    <property type="entry name" value="DNA_methylase"/>
    <property type="match status" value="1"/>
</dbReference>
<dbReference type="SUPFAM" id="SSF53335">
    <property type="entry name" value="S-adenosyl-L-methionine-dependent methyltransferases"/>
    <property type="match status" value="1"/>
</dbReference>
<dbReference type="OrthoDB" id="9813719at2"/>
<dbReference type="AlphaFoldDB" id="A0A2G9C680"/>
<dbReference type="InterPro" id="IPR029063">
    <property type="entry name" value="SAM-dependent_MTases_sf"/>
</dbReference>
<keyword evidence="3" id="KW-0808">Transferase</keyword>
<dbReference type="GO" id="GO:0003677">
    <property type="term" value="F:DNA binding"/>
    <property type="evidence" value="ECO:0007669"/>
    <property type="project" value="TreeGrafter"/>
</dbReference>
<keyword evidence="5" id="KW-0680">Restriction system</keyword>
<dbReference type="EC" id="2.1.1.37" evidence="1"/>
<comment type="caution">
    <text evidence="7">The sequence shown here is derived from an EMBL/GenBank/DDBJ whole genome shotgun (WGS) entry which is preliminary data.</text>
</comment>
<name>A0A2G9C680_9BURK</name>
<keyword evidence="2 7" id="KW-0489">Methyltransferase</keyword>
<reference evidence="7 8" key="1">
    <citation type="submission" date="2017-11" db="EMBL/GenBank/DDBJ databases">
        <title>Draft genome sequence of Mitsuaria sp. HWN-4.</title>
        <authorList>
            <person name="Gundlapally S.R."/>
        </authorList>
    </citation>
    <scope>NUCLEOTIDE SEQUENCE [LARGE SCALE GENOMIC DNA]</scope>
    <source>
        <strain evidence="7 8">HWN-4</strain>
    </source>
</reference>
<dbReference type="InterPro" id="IPR050390">
    <property type="entry name" value="C5-Methyltransferase"/>
</dbReference>
<proteinExistence type="predicted"/>
<dbReference type="PANTHER" id="PTHR10629">
    <property type="entry name" value="CYTOSINE-SPECIFIC METHYLTRANSFERASE"/>
    <property type="match status" value="1"/>
</dbReference>
<dbReference type="RefSeq" id="WP_099862872.1">
    <property type="nucleotide sequence ID" value="NZ_PEOG01000050.1"/>
</dbReference>
<dbReference type="GO" id="GO:0009307">
    <property type="term" value="P:DNA restriction-modification system"/>
    <property type="evidence" value="ECO:0007669"/>
    <property type="project" value="UniProtKB-KW"/>
</dbReference>
<dbReference type="EMBL" id="PEOG01000050">
    <property type="protein sequence ID" value="PIM51908.1"/>
    <property type="molecule type" value="Genomic_DNA"/>
</dbReference>
<dbReference type="GO" id="GO:0044027">
    <property type="term" value="P:negative regulation of gene expression via chromosomal CpG island methylation"/>
    <property type="evidence" value="ECO:0007669"/>
    <property type="project" value="TreeGrafter"/>
</dbReference>
<protein>
    <recommendedName>
        <fullName evidence="1">DNA (cytosine-5-)-methyltransferase</fullName>
        <ecNumber evidence="1">2.1.1.37</ecNumber>
    </recommendedName>
</protein>
<keyword evidence="4" id="KW-0949">S-adenosyl-L-methionine</keyword>
<dbReference type="Proteomes" id="UP000231501">
    <property type="component" value="Unassembled WGS sequence"/>
</dbReference>
<dbReference type="GO" id="GO:0032259">
    <property type="term" value="P:methylation"/>
    <property type="evidence" value="ECO:0007669"/>
    <property type="project" value="UniProtKB-KW"/>
</dbReference>
<dbReference type="InterPro" id="IPR001525">
    <property type="entry name" value="C5_MeTfrase"/>
</dbReference>
<evidence type="ECO:0000313" key="7">
    <source>
        <dbReference type="EMBL" id="PIM51908.1"/>
    </source>
</evidence>